<gene>
    <name evidence="1" type="ORF">HETSPECPRED_004377</name>
</gene>
<sequence>MPHGMLEGKYHSEEDGQEIRANVSALGTLVDLHYDSMTVLSTVTGGSLARRVSDQVQTPANIFFSSQYDHGMDKMFRPDISPGVKRVRYSTSRVHGQRPPSPAAARASTVAESLFYT</sequence>
<reference evidence="1" key="1">
    <citation type="submission" date="2021-03" db="EMBL/GenBank/DDBJ databases">
        <authorList>
            <person name="Tagirdzhanova G."/>
        </authorList>
    </citation>
    <scope>NUCLEOTIDE SEQUENCE</scope>
</reference>
<name>A0A8H3IJ94_9LECA</name>
<organism evidence="1 2">
    <name type="scientific">Heterodermia speciosa</name>
    <dbReference type="NCBI Taxonomy" id="116794"/>
    <lineage>
        <taxon>Eukaryota</taxon>
        <taxon>Fungi</taxon>
        <taxon>Dikarya</taxon>
        <taxon>Ascomycota</taxon>
        <taxon>Pezizomycotina</taxon>
        <taxon>Lecanoromycetes</taxon>
        <taxon>OSLEUM clade</taxon>
        <taxon>Lecanoromycetidae</taxon>
        <taxon>Caliciales</taxon>
        <taxon>Physciaceae</taxon>
        <taxon>Heterodermia</taxon>
    </lineage>
</organism>
<comment type="caution">
    <text evidence="1">The sequence shown here is derived from an EMBL/GenBank/DDBJ whole genome shotgun (WGS) entry which is preliminary data.</text>
</comment>
<protein>
    <submittedName>
        <fullName evidence="1">Uncharacterized protein</fullName>
    </submittedName>
</protein>
<dbReference type="Proteomes" id="UP000664521">
    <property type="component" value="Unassembled WGS sequence"/>
</dbReference>
<dbReference type="AlphaFoldDB" id="A0A8H3IJ94"/>
<keyword evidence="2" id="KW-1185">Reference proteome</keyword>
<evidence type="ECO:0000313" key="1">
    <source>
        <dbReference type="EMBL" id="CAF9920843.1"/>
    </source>
</evidence>
<dbReference type="EMBL" id="CAJPDS010000026">
    <property type="protein sequence ID" value="CAF9920843.1"/>
    <property type="molecule type" value="Genomic_DNA"/>
</dbReference>
<accession>A0A8H3IJ94</accession>
<evidence type="ECO:0000313" key="2">
    <source>
        <dbReference type="Proteomes" id="UP000664521"/>
    </source>
</evidence>
<proteinExistence type="predicted"/>